<comment type="similarity">
    <text evidence="3">Belongs to the peptidase M28 family. M28A subfamily.</text>
</comment>
<name>A0A1V6MH36_9ACTN</name>
<evidence type="ECO:0000259" key="13">
    <source>
        <dbReference type="Pfam" id="PF04389"/>
    </source>
</evidence>
<evidence type="ECO:0000256" key="7">
    <source>
        <dbReference type="ARBA" id="ARBA00022723"/>
    </source>
</evidence>
<dbReference type="RefSeq" id="WP_073498933.1">
    <property type="nucleotide sequence ID" value="NZ_MPOH02000070.1"/>
</dbReference>
<feature type="signal peptide" evidence="12">
    <location>
        <begin position="1"/>
        <end position="28"/>
    </location>
</feature>
<keyword evidence="11" id="KW-1015">Disulfide bond</keyword>
<comment type="subunit">
    <text evidence="4">Monomer.</text>
</comment>
<evidence type="ECO:0000256" key="4">
    <source>
        <dbReference type="ARBA" id="ARBA00011245"/>
    </source>
</evidence>
<dbReference type="Pfam" id="PF04389">
    <property type="entry name" value="Peptidase_M28"/>
    <property type="match status" value="1"/>
</dbReference>
<dbReference type="FunFam" id="3.40.630.10:FF:000066">
    <property type="entry name" value="M28 family peptidase"/>
    <property type="match status" value="1"/>
</dbReference>
<comment type="caution">
    <text evidence="14">The sequence shown here is derived from an EMBL/GenBank/DDBJ whole genome shotgun (WGS) entry which is preliminary data.</text>
</comment>
<dbReference type="SUPFAM" id="SSF53187">
    <property type="entry name" value="Zn-dependent exopeptidases"/>
    <property type="match status" value="1"/>
</dbReference>
<dbReference type="InterPro" id="IPR045175">
    <property type="entry name" value="M28_fam"/>
</dbReference>
<keyword evidence="7" id="KW-0479">Metal-binding</keyword>
<keyword evidence="6" id="KW-0645">Protease</keyword>
<dbReference type="PANTHER" id="PTHR12147">
    <property type="entry name" value="METALLOPEPTIDASE M28 FAMILY MEMBER"/>
    <property type="match status" value="1"/>
</dbReference>
<evidence type="ECO:0000256" key="3">
    <source>
        <dbReference type="ARBA" id="ARBA00005957"/>
    </source>
</evidence>
<dbReference type="GO" id="GO:0008235">
    <property type="term" value="F:metalloexopeptidase activity"/>
    <property type="evidence" value="ECO:0007669"/>
    <property type="project" value="InterPro"/>
</dbReference>
<keyword evidence="8 12" id="KW-0732">Signal</keyword>
<dbReference type="GO" id="GO:0004177">
    <property type="term" value="F:aminopeptidase activity"/>
    <property type="evidence" value="ECO:0007669"/>
    <property type="project" value="InterPro"/>
</dbReference>
<dbReference type="CDD" id="cd03876">
    <property type="entry name" value="M28_SGAP_like"/>
    <property type="match status" value="1"/>
</dbReference>
<organism evidence="14 15">
    <name type="scientific">Streptomyces phaeoluteigriseus</name>
    <dbReference type="NCBI Taxonomy" id="114686"/>
    <lineage>
        <taxon>Bacteria</taxon>
        <taxon>Bacillati</taxon>
        <taxon>Actinomycetota</taxon>
        <taxon>Actinomycetes</taxon>
        <taxon>Kitasatosporales</taxon>
        <taxon>Streptomycetaceae</taxon>
        <taxon>Streptomyces</taxon>
        <taxon>Streptomyces aurantiacus group</taxon>
    </lineage>
</organism>
<protein>
    <submittedName>
        <fullName evidence="14">Peptidase M28</fullName>
    </submittedName>
</protein>
<dbReference type="GO" id="GO:0046872">
    <property type="term" value="F:metal ion binding"/>
    <property type="evidence" value="ECO:0007669"/>
    <property type="project" value="UniProtKB-KW"/>
</dbReference>
<proteinExistence type="inferred from homology"/>
<dbReference type="InterPro" id="IPR041756">
    <property type="entry name" value="M28_SGAP-like"/>
</dbReference>
<dbReference type="AlphaFoldDB" id="A0A1V6MH36"/>
<dbReference type="GO" id="GO:0006508">
    <property type="term" value="P:proteolysis"/>
    <property type="evidence" value="ECO:0007669"/>
    <property type="project" value="UniProtKB-KW"/>
</dbReference>
<keyword evidence="5" id="KW-0964">Secreted</keyword>
<dbReference type="GO" id="GO:0005576">
    <property type="term" value="C:extracellular region"/>
    <property type="evidence" value="ECO:0007669"/>
    <property type="project" value="UniProtKB-SubCell"/>
</dbReference>
<dbReference type="InterPro" id="IPR007484">
    <property type="entry name" value="Peptidase_M28"/>
</dbReference>
<sequence>MPFKQLRPAVVAVSTMSVLLLGTAGVHAEETAQAGVAPDIAVAKVMRHLDALQKISDANNGNRAHGTTGYQASVDYVREKLDAAGFTTSLQEFEFAGKKSWNLLADWPRGGGSGKVLMVGAHLDSVDTSPGINDNGSSVAAILETALTVSAKKATPSQHLRFAFWGTEEETYIGSTHYVNTLPAAELSKITAYLNFDMIGSPNPGYFVYDQSPEIARHFDRYFTAKGIPTEPATALNGRSDHEPFLAKGVAVGGIFTGSAEIKTPEQAAKWGGTAGEAMDKCYHLACDTPANIDRRALDVNTDAVAAMVWKLGVRS</sequence>
<dbReference type="PANTHER" id="PTHR12147:SF26">
    <property type="entry name" value="PEPTIDASE M28 DOMAIN-CONTAINING PROTEIN"/>
    <property type="match status" value="1"/>
</dbReference>
<feature type="chain" id="PRO_5012528651" evidence="12">
    <location>
        <begin position="29"/>
        <end position="316"/>
    </location>
</feature>
<evidence type="ECO:0000256" key="10">
    <source>
        <dbReference type="ARBA" id="ARBA00022833"/>
    </source>
</evidence>
<accession>A0A1V6MH36</accession>
<evidence type="ECO:0000256" key="11">
    <source>
        <dbReference type="ARBA" id="ARBA00023157"/>
    </source>
</evidence>
<feature type="domain" description="Peptidase M28" evidence="13">
    <location>
        <begin position="102"/>
        <end position="308"/>
    </location>
</feature>
<evidence type="ECO:0000256" key="2">
    <source>
        <dbReference type="ARBA" id="ARBA00004613"/>
    </source>
</evidence>
<reference evidence="15" key="1">
    <citation type="submission" date="2016-11" db="EMBL/GenBank/DDBJ databases">
        <authorList>
            <person name="Schniete J.K."/>
            <person name="Salih T."/>
            <person name="Algora Gallardo L."/>
            <person name="Martinez Fernandez S."/>
            <person name="Herron P.R."/>
        </authorList>
    </citation>
    <scope>NUCLEOTIDE SEQUENCE [LARGE SCALE GENOMIC DNA]</scope>
    <source>
        <strain evidence="15">DSM 41896</strain>
    </source>
</reference>
<dbReference type="Gene3D" id="3.40.630.10">
    <property type="entry name" value="Zn peptidases"/>
    <property type="match status" value="1"/>
</dbReference>
<dbReference type="STRING" id="114686.BM536_038770"/>
<evidence type="ECO:0000256" key="1">
    <source>
        <dbReference type="ARBA" id="ARBA00001947"/>
    </source>
</evidence>
<comment type="cofactor">
    <cofactor evidence="1">
        <name>Zn(2+)</name>
        <dbReference type="ChEBI" id="CHEBI:29105"/>
    </cofactor>
</comment>
<keyword evidence="10" id="KW-0862">Zinc</keyword>
<evidence type="ECO:0000256" key="6">
    <source>
        <dbReference type="ARBA" id="ARBA00022670"/>
    </source>
</evidence>
<evidence type="ECO:0000256" key="8">
    <source>
        <dbReference type="ARBA" id="ARBA00022729"/>
    </source>
</evidence>
<evidence type="ECO:0000256" key="5">
    <source>
        <dbReference type="ARBA" id="ARBA00022525"/>
    </source>
</evidence>
<dbReference type="EMBL" id="MPOH02000070">
    <property type="protein sequence ID" value="OQD51678.1"/>
    <property type="molecule type" value="Genomic_DNA"/>
</dbReference>
<evidence type="ECO:0000313" key="15">
    <source>
        <dbReference type="Proteomes" id="UP000184286"/>
    </source>
</evidence>
<evidence type="ECO:0000256" key="12">
    <source>
        <dbReference type="SAM" id="SignalP"/>
    </source>
</evidence>
<dbReference type="OrthoDB" id="345880at2"/>
<evidence type="ECO:0000256" key="9">
    <source>
        <dbReference type="ARBA" id="ARBA00022801"/>
    </source>
</evidence>
<keyword evidence="9" id="KW-0378">Hydrolase</keyword>
<dbReference type="Proteomes" id="UP000184286">
    <property type="component" value="Unassembled WGS sequence"/>
</dbReference>
<reference evidence="14 15" key="2">
    <citation type="submission" date="2017-02" db="EMBL/GenBank/DDBJ databases">
        <title>Draft genome sequence of Streptomyces phaeoluteigriseus type strain DSM41896.</title>
        <authorList>
            <person name="Salih T.S."/>
            <person name="Algora Gallardo L."/>
            <person name="Melo Santos T."/>
            <person name="Filgueira Martinez S."/>
            <person name="Herron P.R."/>
        </authorList>
    </citation>
    <scope>NUCLEOTIDE SEQUENCE [LARGE SCALE GENOMIC DNA]</scope>
    <source>
        <strain evidence="14 15">DSM 41896</strain>
    </source>
</reference>
<evidence type="ECO:0000313" key="14">
    <source>
        <dbReference type="EMBL" id="OQD51678.1"/>
    </source>
</evidence>
<comment type="subcellular location">
    <subcellularLocation>
        <location evidence="2">Secreted</location>
    </subcellularLocation>
</comment>
<gene>
    <name evidence="14" type="ORF">BM536_038770</name>
</gene>